<proteinExistence type="predicted"/>
<dbReference type="EMBL" id="QXDC01000003">
    <property type="protein sequence ID" value="RIA44345.1"/>
    <property type="molecule type" value="Genomic_DNA"/>
</dbReference>
<dbReference type="RefSeq" id="WP_119036009.1">
    <property type="nucleotide sequence ID" value="NZ_QXDC01000003.1"/>
</dbReference>
<dbReference type="AlphaFoldDB" id="A0A397PAW0"/>
<accession>A0A397PAW0</accession>
<dbReference type="Proteomes" id="UP000266568">
    <property type="component" value="Unassembled WGS sequence"/>
</dbReference>
<gene>
    <name evidence="1" type="ORF">DFR49_2586</name>
</gene>
<comment type="caution">
    <text evidence="1">The sequence shown here is derived from an EMBL/GenBank/DDBJ whole genome shotgun (WGS) entry which is preliminary data.</text>
</comment>
<name>A0A397PAW0_9SPHN</name>
<keyword evidence="2" id="KW-1185">Reference proteome</keyword>
<protein>
    <submittedName>
        <fullName evidence="1">Uncharacterized protein</fullName>
    </submittedName>
</protein>
<sequence>MSATEPDPHLSMNFAPDLPHFGKAFVYHGRAGILTFRIDMQDYTHDGLVRLGGIILHGTETFETEHVEDCTGEFLTVFVTESEYMRLSNARLD</sequence>
<reference evidence="1 2" key="1">
    <citation type="submission" date="2018-08" db="EMBL/GenBank/DDBJ databases">
        <title>Genomic Encyclopedia of Type Strains, Phase IV (KMG-IV): sequencing the most valuable type-strain genomes for metagenomic binning, comparative biology and taxonomic classification.</title>
        <authorList>
            <person name="Goeker M."/>
        </authorList>
    </citation>
    <scope>NUCLEOTIDE SEQUENCE [LARGE SCALE GENOMIC DNA]</scope>
    <source>
        <strain evidence="1 2">DSM 25527</strain>
    </source>
</reference>
<organism evidence="1 2">
    <name type="scientific">Hephaestia caeni</name>
    <dbReference type="NCBI Taxonomy" id="645617"/>
    <lineage>
        <taxon>Bacteria</taxon>
        <taxon>Pseudomonadati</taxon>
        <taxon>Pseudomonadota</taxon>
        <taxon>Alphaproteobacteria</taxon>
        <taxon>Sphingomonadales</taxon>
        <taxon>Sphingomonadaceae</taxon>
        <taxon>Hephaestia</taxon>
    </lineage>
</organism>
<dbReference type="OrthoDB" id="7596855at2"/>
<evidence type="ECO:0000313" key="2">
    <source>
        <dbReference type="Proteomes" id="UP000266568"/>
    </source>
</evidence>
<evidence type="ECO:0000313" key="1">
    <source>
        <dbReference type="EMBL" id="RIA44345.1"/>
    </source>
</evidence>